<evidence type="ECO:0000256" key="10">
    <source>
        <dbReference type="SAM" id="MobiDB-lite"/>
    </source>
</evidence>
<comment type="catalytic activity">
    <reaction evidence="9">
        <text>2-deoxy-scyllo-inosamine + NADP(+) = 3-amino-2,3-dideoxy-scyllo-inosose + NADPH + H(+)</text>
        <dbReference type="Rhea" id="RHEA:33879"/>
        <dbReference type="ChEBI" id="CHEBI:15378"/>
        <dbReference type="ChEBI" id="CHEBI:57783"/>
        <dbReference type="ChEBI" id="CHEBI:58349"/>
        <dbReference type="ChEBI" id="CHEBI:65002"/>
        <dbReference type="ChEBI" id="CHEBI:65003"/>
        <dbReference type="EC" id="1.1.1.329"/>
    </reaction>
</comment>
<dbReference type="Pfam" id="PF01262">
    <property type="entry name" value="AlaDh_PNT_C"/>
    <property type="match status" value="1"/>
</dbReference>
<comment type="function">
    <text evidence="3">Catalyzes the oxidation of 2-deoxy-scyllo-inosamine (DOIA) with NAD(+) or NADP(+), forming 3-amino-2,3-dideoxy-scyllo-inosose (amino-DOI).</text>
</comment>
<dbReference type="InterPro" id="IPR011032">
    <property type="entry name" value="GroES-like_sf"/>
</dbReference>
<evidence type="ECO:0000256" key="2">
    <source>
        <dbReference type="ARBA" id="ARBA00023002"/>
    </source>
</evidence>
<evidence type="ECO:0000259" key="12">
    <source>
        <dbReference type="Pfam" id="PF08240"/>
    </source>
</evidence>
<evidence type="ECO:0000256" key="6">
    <source>
        <dbReference type="ARBA" id="ARBA00039102"/>
    </source>
</evidence>
<dbReference type="EC" id="1.1.1.329" evidence="6"/>
<name>A0A1H4KDY1_STRMJ</name>
<evidence type="ECO:0000256" key="9">
    <source>
        <dbReference type="ARBA" id="ARBA00049085"/>
    </source>
</evidence>
<evidence type="ECO:0000256" key="4">
    <source>
        <dbReference type="ARBA" id="ARBA00037908"/>
    </source>
</evidence>
<proteinExistence type="inferred from homology"/>
<comment type="cofactor">
    <cofactor evidence="1">
        <name>Zn(2+)</name>
        <dbReference type="ChEBI" id="CHEBI:29105"/>
    </cofactor>
</comment>
<dbReference type="PANTHER" id="PTHR43401">
    <property type="entry name" value="L-THREONINE 3-DEHYDROGENASE"/>
    <property type="match status" value="1"/>
</dbReference>
<keyword evidence="14" id="KW-1185">Reference proteome</keyword>
<dbReference type="InterPro" id="IPR007698">
    <property type="entry name" value="AlaDH/PNT_NAD(H)-bd"/>
</dbReference>
<gene>
    <name evidence="13" type="ORF">SAMN04490356_0598</name>
</gene>
<feature type="compositionally biased region" description="Basic and acidic residues" evidence="10">
    <location>
        <begin position="1"/>
        <end position="10"/>
    </location>
</feature>
<protein>
    <recommendedName>
        <fullName evidence="7">2-deoxy-scyllo-inosamine dehydrogenase</fullName>
        <ecNumber evidence="6">1.1.1.329</ecNumber>
    </recommendedName>
</protein>
<evidence type="ECO:0000313" key="14">
    <source>
        <dbReference type="Proteomes" id="UP000198609"/>
    </source>
</evidence>
<dbReference type="SUPFAM" id="SSF50129">
    <property type="entry name" value="GroES-like"/>
    <property type="match status" value="1"/>
</dbReference>
<dbReference type="InterPro" id="IPR013154">
    <property type="entry name" value="ADH-like_N"/>
</dbReference>
<dbReference type="PANTHER" id="PTHR43401:SF2">
    <property type="entry name" value="L-THREONINE 3-DEHYDROGENASE"/>
    <property type="match status" value="1"/>
</dbReference>
<comment type="pathway">
    <text evidence="4">Metabolic intermediate biosynthesis; 2-deoxystreptamine biosynthesis; 2-deoxystreptamine from D-glucose 6-phosphate: step 3/4.</text>
</comment>
<dbReference type="SUPFAM" id="SSF51735">
    <property type="entry name" value="NAD(P)-binding Rossmann-fold domains"/>
    <property type="match status" value="1"/>
</dbReference>
<accession>A0A1H4KDY1</accession>
<reference evidence="14" key="1">
    <citation type="submission" date="2016-10" db="EMBL/GenBank/DDBJ databases">
        <authorList>
            <person name="Varghese N."/>
            <person name="Submissions S."/>
        </authorList>
    </citation>
    <scope>NUCLEOTIDE SEQUENCE [LARGE SCALE GENOMIC DNA]</scope>
    <source>
        <strain evidence="14">DSM 40318</strain>
    </source>
</reference>
<dbReference type="InterPro" id="IPR036291">
    <property type="entry name" value="NAD(P)-bd_dom_sf"/>
</dbReference>
<sequence>MRVTLEEGVPRLRRSPPPRPREDTAVLVDIELAALCRSDLKEVAGSRHGPSQFGHELVGTIRESTVPALAEGTRVVLDPNVVVGRGTGFADHMWAAGPADLLRQALQPVPHGPAARRLVFAEPIACAQHCLSAVKRQVGDLQGAHLMVLGAGTAGLLIAALAARAGAQVSVHNRSRARMDEARKTDLLDVPWLLFGEPTAGRADVVVVATSFVLPAGLDEALRLVAPGGLVLLYGGTAPGDRHPGLDCDLDHVRRTGTVAACTWQGHLLRVAGSYGTTPQDFASAIGDLTDIAAPLRAEALVADEVDLPGLLGLLRTPDALGPGKIVVHPEPS</sequence>
<dbReference type="GO" id="GO:0016491">
    <property type="term" value="F:oxidoreductase activity"/>
    <property type="evidence" value="ECO:0007669"/>
    <property type="project" value="UniProtKB-KW"/>
</dbReference>
<evidence type="ECO:0000256" key="3">
    <source>
        <dbReference type="ARBA" id="ARBA00037678"/>
    </source>
</evidence>
<evidence type="ECO:0000256" key="7">
    <source>
        <dbReference type="ARBA" id="ARBA00039387"/>
    </source>
</evidence>
<evidence type="ECO:0000259" key="11">
    <source>
        <dbReference type="Pfam" id="PF01262"/>
    </source>
</evidence>
<dbReference type="Gene3D" id="3.40.50.720">
    <property type="entry name" value="NAD(P)-binding Rossmann-like Domain"/>
    <property type="match status" value="1"/>
</dbReference>
<feature type="domain" description="Alcohol dehydrogenase-like N-terminal" evidence="12">
    <location>
        <begin position="23"/>
        <end position="83"/>
    </location>
</feature>
<dbReference type="InterPro" id="IPR050129">
    <property type="entry name" value="Zn_alcohol_dh"/>
</dbReference>
<dbReference type="EMBL" id="FNST01000002">
    <property type="protein sequence ID" value="SEB56248.1"/>
    <property type="molecule type" value="Genomic_DNA"/>
</dbReference>
<dbReference type="AlphaFoldDB" id="A0A1H4KDY1"/>
<dbReference type="RefSeq" id="WP_244320615.1">
    <property type="nucleotide sequence ID" value="NZ_FNST01000002.1"/>
</dbReference>
<comment type="similarity">
    <text evidence="5">Belongs to the zinc-containing alcohol dehydrogenase family. DOIA dehydrogenase subfamily.</text>
</comment>
<evidence type="ECO:0000256" key="1">
    <source>
        <dbReference type="ARBA" id="ARBA00001947"/>
    </source>
</evidence>
<evidence type="ECO:0000256" key="5">
    <source>
        <dbReference type="ARBA" id="ARBA00038004"/>
    </source>
</evidence>
<evidence type="ECO:0000313" key="13">
    <source>
        <dbReference type="EMBL" id="SEB56248.1"/>
    </source>
</evidence>
<evidence type="ECO:0000256" key="8">
    <source>
        <dbReference type="ARBA" id="ARBA00048685"/>
    </source>
</evidence>
<dbReference type="Gene3D" id="3.90.180.10">
    <property type="entry name" value="Medium-chain alcohol dehydrogenases, catalytic domain"/>
    <property type="match status" value="2"/>
</dbReference>
<dbReference type="Proteomes" id="UP000198609">
    <property type="component" value="Unassembled WGS sequence"/>
</dbReference>
<keyword evidence="2" id="KW-0560">Oxidoreductase</keyword>
<feature type="region of interest" description="Disordered" evidence="10">
    <location>
        <begin position="1"/>
        <end position="23"/>
    </location>
</feature>
<comment type="catalytic activity">
    <reaction evidence="8">
        <text>2-deoxy-scyllo-inosamine + NAD(+) = 3-amino-2,3-dideoxy-scyllo-inosose + NADH + H(+)</text>
        <dbReference type="Rhea" id="RHEA:33883"/>
        <dbReference type="ChEBI" id="CHEBI:15378"/>
        <dbReference type="ChEBI" id="CHEBI:57540"/>
        <dbReference type="ChEBI" id="CHEBI:57945"/>
        <dbReference type="ChEBI" id="CHEBI:65002"/>
        <dbReference type="ChEBI" id="CHEBI:65003"/>
        <dbReference type="EC" id="1.1.1.329"/>
    </reaction>
</comment>
<feature type="domain" description="Alanine dehydrogenase/pyridine nucleotide transhydrogenase NAD(H)-binding" evidence="11">
    <location>
        <begin position="139"/>
        <end position="184"/>
    </location>
</feature>
<organism evidence="13 14">
    <name type="scientific">Streptomyces melanosporofaciens</name>
    <dbReference type="NCBI Taxonomy" id="67327"/>
    <lineage>
        <taxon>Bacteria</taxon>
        <taxon>Bacillati</taxon>
        <taxon>Actinomycetota</taxon>
        <taxon>Actinomycetes</taxon>
        <taxon>Kitasatosporales</taxon>
        <taxon>Streptomycetaceae</taxon>
        <taxon>Streptomyces</taxon>
        <taxon>Streptomyces violaceusniger group</taxon>
    </lineage>
</organism>
<dbReference type="Pfam" id="PF08240">
    <property type="entry name" value="ADH_N"/>
    <property type="match status" value="1"/>
</dbReference>